<keyword evidence="6 8" id="KW-1015">Disulfide bond</keyword>
<evidence type="ECO:0000256" key="6">
    <source>
        <dbReference type="ARBA" id="ARBA00023157"/>
    </source>
</evidence>
<dbReference type="Pfam" id="PF00008">
    <property type="entry name" value="EGF"/>
    <property type="match status" value="2"/>
</dbReference>
<dbReference type="PANTHER" id="PTHR10609">
    <property type="entry name" value="BIOTINIDASE-RELATED"/>
    <property type="match status" value="1"/>
</dbReference>
<dbReference type="InterPro" id="IPR003010">
    <property type="entry name" value="C-N_Hydrolase"/>
</dbReference>
<evidence type="ECO:0000256" key="3">
    <source>
        <dbReference type="ARBA" id="ARBA00022729"/>
    </source>
</evidence>
<evidence type="ECO:0000256" key="2">
    <source>
        <dbReference type="ARBA" id="ARBA00022536"/>
    </source>
</evidence>
<organism evidence="11 12">
    <name type="scientific">Ridgeia piscesae</name>
    <name type="common">Tubeworm</name>
    <dbReference type="NCBI Taxonomy" id="27915"/>
    <lineage>
        <taxon>Eukaryota</taxon>
        <taxon>Metazoa</taxon>
        <taxon>Spiralia</taxon>
        <taxon>Lophotrochozoa</taxon>
        <taxon>Annelida</taxon>
        <taxon>Polychaeta</taxon>
        <taxon>Sedentaria</taxon>
        <taxon>Canalipalpata</taxon>
        <taxon>Sabellida</taxon>
        <taxon>Siboglinidae</taxon>
        <taxon>Ridgeia</taxon>
    </lineage>
</organism>
<dbReference type="EMBL" id="JAODUO010000531">
    <property type="protein sequence ID" value="KAK2178716.1"/>
    <property type="molecule type" value="Genomic_DNA"/>
</dbReference>
<dbReference type="PROSITE" id="PS01186">
    <property type="entry name" value="EGF_2"/>
    <property type="match status" value="1"/>
</dbReference>
<dbReference type="InterPro" id="IPR001881">
    <property type="entry name" value="EGF-like_Ca-bd_dom"/>
</dbReference>
<dbReference type="AlphaFoldDB" id="A0AAD9KWI3"/>
<proteinExistence type="inferred from homology"/>
<feature type="domain" description="EGF-like" evidence="9">
    <location>
        <begin position="11"/>
        <end position="47"/>
    </location>
</feature>
<dbReference type="Gene3D" id="2.10.25.10">
    <property type="entry name" value="Laminin"/>
    <property type="match status" value="2"/>
</dbReference>
<dbReference type="PROSITE" id="PS00022">
    <property type="entry name" value="EGF_1"/>
    <property type="match status" value="2"/>
</dbReference>
<dbReference type="Proteomes" id="UP001209878">
    <property type="component" value="Unassembled WGS sequence"/>
</dbReference>
<keyword evidence="2 8" id="KW-0245">EGF-like domain</keyword>
<keyword evidence="7" id="KW-0325">Glycoprotein</keyword>
<dbReference type="Gene3D" id="3.60.110.10">
    <property type="entry name" value="Carbon-nitrogen hydrolase"/>
    <property type="match status" value="1"/>
</dbReference>
<dbReference type="SUPFAM" id="SSF57196">
    <property type="entry name" value="EGF/Laminin"/>
    <property type="match status" value="2"/>
</dbReference>
<keyword evidence="12" id="KW-1185">Reference proteome</keyword>
<dbReference type="PANTHER" id="PTHR10609:SF27">
    <property type="entry name" value="CN HYDROLASE DOMAIN-CONTAINING PROTEIN-RELATED"/>
    <property type="match status" value="1"/>
</dbReference>
<gene>
    <name evidence="11" type="ORF">NP493_532g02010</name>
</gene>
<dbReference type="InterPro" id="IPR036526">
    <property type="entry name" value="C-N_Hydrolase_sf"/>
</dbReference>
<evidence type="ECO:0000313" key="11">
    <source>
        <dbReference type="EMBL" id="KAK2178716.1"/>
    </source>
</evidence>
<accession>A0AAD9KWI3</accession>
<comment type="caution">
    <text evidence="11">The sequence shown here is derived from an EMBL/GenBank/DDBJ whole genome shotgun (WGS) entry which is preliminary data.</text>
</comment>
<dbReference type="PROSITE" id="PS50263">
    <property type="entry name" value="CN_HYDROLASE"/>
    <property type="match status" value="1"/>
</dbReference>
<dbReference type="SUPFAM" id="SSF56317">
    <property type="entry name" value="Carbon-nitrogen hydrolase"/>
    <property type="match status" value="1"/>
</dbReference>
<dbReference type="GO" id="GO:0005509">
    <property type="term" value="F:calcium ion binding"/>
    <property type="evidence" value="ECO:0007669"/>
    <property type="project" value="InterPro"/>
</dbReference>
<dbReference type="GO" id="GO:0016787">
    <property type="term" value="F:hydrolase activity"/>
    <property type="evidence" value="ECO:0007669"/>
    <property type="project" value="UniProtKB-KW"/>
</dbReference>
<keyword evidence="4" id="KW-0677">Repeat</keyword>
<feature type="disulfide bond" evidence="8">
    <location>
        <begin position="37"/>
        <end position="46"/>
    </location>
</feature>
<evidence type="ECO:0000259" key="10">
    <source>
        <dbReference type="PROSITE" id="PS50263"/>
    </source>
</evidence>
<dbReference type="InterPro" id="IPR040154">
    <property type="entry name" value="Biotinidase/VNN"/>
</dbReference>
<feature type="domain" description="CN hydrolase" evidence="10">
    <location>
        <begin position="131"/>
        <end position="402"/>
    </location>
</feature>
<reference evidence="11" key="1">
    <citation type="journal article" date="2023" name="Mol. Biol. Evol.">
        <title>Third-Generation Sequencing Reveals the Adaptive Role of the Epigenome in Three Deep-Sea Polychaetes.</title>
        <authorList>
            <person name="Perez M."/>
            <person name="Aroh O."/>
            <person name="Sun Y."/>
            <person name="Lan Y."/>
            <person name="Juniper S.K."/>
            <person name="Young C.R."/>
            <person name="Angers B."/>
            <person name="Qian P.Y."/>
        </authorList>
    </citation>
    <scope>NUCLEOTIDE SEQUENCE</scope>
    <source>
        <strain evidence="11">R07B-5</strain>
    </source>
</reference>
<dbReference type="Pfam" id="PF19018">
    <property type="entry name" value="Vanin_C"/>
    <property type="match status" value="1"/>
</dbReference>
<comment type="similarity">
    <text evidence="1">Belongs to the carbon-nitrogen hydrolase superfamily. BTD/VNN family.</text>
</comment>
<evidence type="ECO:0000256" key="4">
    <source>
        <dbReference type="ARBA" id="ARBA00022737"/>
    </source>
</evidence>
<evidence type="ECO:0000313" key="12">
    <source>
        <dbReference type="Proteomes" id="UP001209878"/>
    </source>
</evidence>
<dbReference type="SMART" id="SM00179">
    <property type="entry name" value="EGF_CA"/>
    <property type="match status" value="2"/>
</dbReference>
<keyword evidence="5" id="KW-0378">Hydrolase</keyword>
<evidence type="ECO:0008006" key="13">
    <source>
        <dbReference type="Google" id="ProtNLM"/>
    </source>
</evidence>
<evidence type="ECO:0000256" key="5">
    <source>
        <dbReference type="ARBA" id="ARBA00022801"/>
    </source>
</evidence>
<dbReference type="Pfam" id="PF00795">
    <property type="entry name" value="CN_hydrolase"/>
    <property type="match status" value="1"/>
</dbReference>
<dbReference type="InterPro" id="IPR043957">
    <property type="entry name" value="Vanin_C"/>
</dbReference>
<dbReference type="SMART" id="SM00181">
    <property type="entry name" value="EGF"/>
    <property type="match status" value="2"/>
</dbReference>
<keyword evidence="3" id="KW-0732">Signal</keyword>
<sequence length="606" mass="68087">MFYAILEEETRANPCSVNPCQNGGLCVVKGNSFTCHCRRSYTGPTCQEVPLQQPELGVLKLRRSQINPCRYDPCMNGGTCYAINIAGRGLFTCQCRRGYTGKRCENGVTTGGKKTYKAAVFDFQPNFMDDTKQVLTRPEAIKHLTVSSLNIFESQCRRARRQGVDIIVFPEYGLAPGVLVERDVMYPFLEAIPDPQKVKWNPCLQPKRFPDTEFQHRLSCMARKYKLYLVANMGSVEPCSAANDTDCPNDSRYQYNTNLAFDPRGLLITRYRKHHTFYLELISYDTAKMVDHAAFKTPFGNFGTFICFDILFQEPSISLIEKWNLDSIAFPTAWVNVLPFFSAAPFHGSFSTGKSINFLASNLHAPSIKITGSGIYTPGKTHVYRNPRVKSGSKLLISTVDIKPKQIPYKKVTFPRNMKTKTVFSSKIFGDTYNFAELPGKKGVAAVCHGDLCCRVAYKYKTKATDEFYVLGAFDGLHEMEGTYYIQMCLLVKCGNKSRSSCGKELTEATTRFRYLSVTGNFSTPYVYPSMVTAGVNPSSGEYTYNGQSMVSHGTKKGLLSMTFLARKYNLDAKKKMKRSNKYLKMDVERALANPAAFQRGFLSVA</sequence>
<dbReference type="FunFam" id="2.10.25.10:FF:000321">
    <property type="entry name" value="Protein delta homolog 1"/>
    <property type="match status" value="1"/>
</dbReference>
<evidence type="ECO:0000256" key="8">
    <source>
        <dbReference type="PROSITE-ProRule" id="PRU00076"/>
    </source>
</evidence>
<dbReference type="PROSITE" id="PS50026">
    <property type="entry name" value="EGF_3"/>
    <property type="match status" value="2"/>
</dbReference>
<evidence type="ECO:0000259" key="9">
    <source>
        <dbReference type="PROSITE" id="PS50026"/>
    </source>
</evidence>
<dbReference type="InterPro" id="IPR000742">
    <property type="entry name" value="EGF"/>
</dbReference>
<name>A0AAD9KWI3_RIDPI</name>
<feature type="disulfide bond" evidence="8">
    <location>
        <begin position="95"/>
        <end position="104"/>
    </location>
</feature>
<feature type="domain" description="EGF-like" evidence="9">
    <location>
        <begin position="65"/>
        <end position="105"/>
    </location>
</feature>
<evidence type="ECO:0000256" key="1">
    <source>
        <dbReference type="ARBA" id="ARBA00008225"/>
    </source>
</evidence>
<dbReference type="CDD" id="cd00054">
    <property type="entry name" value="EGF_CA"/>
    <property type="match status" value="2"/>
</dbReference>
<comment type="caution">
    <text evidence="8">Lacks conserved residue(s) required for the propagation of feature annotation.</text>
</comment>
<evidence type="ECO:0000256" key="7">
    <source>
        <dbReference type="ARBA" id="ARBA00023180"/>
    </source>
</evidence>
<protein>
    <recommendedName>
        <fullName evidence="13">CN hydrolase domain-containing protein</fullName>
    </recommendedName>
</protein>